<sequence length="156" mass="16896">MVRFKNRYLVVRVVANDGRALDDGREASSTKAQRSVLETLRASVRECFGDVGAGRSAQSLGVKYCDGFTGVCVVRCDRERAREVRGACATTREVGGRACAMQVRHVGGTCASAKEACVRIVRDVLEEMVQSGRVKTAELEGLVEARRRVVASSVTN</sequence>
<evidence type="ECO:0000256" key="2">
    <source>
        <dbReference type="ARBA" id="ARBA00010800"/>
    </source>
</evidence>
<dbReference type="GO" id="GO:0000172">
    <property type="term" value="C:ribonuclease MRP complex"/>
    <property type="evidence" value="ECO:0007669"/>
    <property type="project" value="TreeGrafter"/>
</dbReference>
<proteinExistence type="inferred from homology"/>
<gene>
    <name evidence="6" type="ORF">BE221DRAFT_6374</name>
</gene>
<dbReference type="GO" id="GO:0005730">
    <property type="term" value="C:nucleolus"/>
    <property type="evidence" value="ECO:0007669"/>
    <property type="project" value="TreeGrafter"/>
</dbReference>
<dbReference type="eggNOG" id="KOG4639">
    <property type="taxonomic scope" value="Eukaryota"/>
</dbReference>
<dbReference type="Gene3D" id="3.30.70.3250">
    <property type="entry name" value="Ribonuclease P, Pop5 subunit"/>
    <property type="match status" value="1"/>
</dbReference>
<dbReference type="PIRSF" id="PIRSF023803">
    <property type="entry name" value="Ribonuclease_P_prd"/>
    <property type="match status" value="1"/>
</dbReference>
<dbReference type="Pfam" id="PF01900">
    <property type="entry name" value="RNase_P_Rpp14"/>
    <property type="match status" value="1"/>
</dbReference>
<protein>
    <recommendedName>
        <fullName evidence="5">Ribonuclease P/MRP protein subunit POP5</fullName>
    </recommendedName>
</protein>
<evidence type="ECO:0000256" key="3">
    <source>
        <dbReference type="ARBA" id="ARBA00022694"/>
    </source>
</evidence>
<evidence type="ECO:0000313" key="6">
    <source>
        <dbReference type="EMBL" id="OUS49566.1"/>
    </source>
</evidence>
<dbReference type="InterPro" id="IPR038085">
    <property type="entry name" value="Rnp2-like_sf"/>
</dbReference>
<comment type="similarity">
    <text evidence="2 5">Belongs to the eukaryotic/archaeal RNase P protein component 2 family.</text>
</comment>
<evidence type="ECO:0000256" key="4">
    <source>
        <dbReference type="ARBA" id="ARBA00023242"/>
    </source>
</evidence>
<reference evidence="6" key="1">
    <citation type="submission" date="2017-04" db="EMBL/GenBank/DDBJ databases">
        <title>Population genomics of picophytoplankton unveils novel chromosome hypervariability.</title>
        <authorList>
            <consortium name="DOE Joint Genome Institute"/>
            <person name="Blanc-Mathieu R."/>
            <person name="Krasovec M."/>
            <person name="Hebrard M."/>
            <person name="Yau S."/>
            <person name="Desgranges E."/>
            <person name="Martin J."/>
            <person name="Schackwitz W."/>
            <person name="Kuo A."/>
            <person name="Salin G."/>
            <person name="Donnadieu C."/>
            <person name="Desdevises Y."/>
            <person name="Sanchez-Ferandin S."/>
            <person name="Moreau H."/>
            <person name="Rivals E."/>
            <person name="Grigoriev I.V."/>
            <person name="Grimsley N."/>
            <person name="Eyre-Walker A."/>
            <person name="Piganeau G."/>
        </authorList>
    </citation>
    <scope>NUCLEOTIDE SEQUENCE [LARGE SCALE GENOMIC DNA]</scope>
    <source>
        <strain evidence="6">RCC 1115</strain>
    </source>
</reference>
<dbReference type="GO" id="GO:0033204">
    <property type="term" value="F:ribonuclease P RNA binding"/>
    <property type="evidence" value="ECO:0007669"/>
    <property type="project" value="InterPro"/>
</dbReference>
<dbReference type="Proteomes" id="UP000195557">
    <property type="component" value="Unassembled WGS sequence"/>
</dbReference>
<comment type="subcellular location">
    <subcellularLocation>
        <location evidence="1">Nucleus</location>
    </subcellularLocation>
</comment>
<accession>A0A1Y5IJ27</accession>
<dbReference type="InterPro" id="IPR016819">
    <property type="entry name" value="RNase_P/MRP_POP5"/>
</dbReference>
<dbReference type="GO" id="GO:0001682">
    <property type="term" value="P:tRNA 5'-leader removal"/>
    <property type="evidence" value="ECO:0007669"/>
    <property type="project" value="InterPro"/>
</dbReference>
<evidence type="ECO:0000256" key="1">
    <source>
        <dbReference type="ARBA" id="ARBA00004123"/>
    </source>
</evidence>
<comment type="function">
    <text evidence="5">Component of ribonuclease P, a protein complex that generates mature tRNA molecules by cleaving their 5'-ends.</text>
</comment>
<dbReference type="SUPFAM" id="SSF160350">
    <property type="entry name" value="Rnp2-like"/>
    <property type="match status" value="1"/>
</dbReference>
<dbReference type="EMBL" id="KZ155771">
    <property type="protein sequence ID" value="OUS49566.1"/>
    <property type="molecule type" value="Genomic_DNA"/>
</dbReference>
<organism evidence="6">
    <name type="scientific">Ostreococcus tauri</name>
    <name type="common">Marine green alga</name>
    <dbReference type="NCBI Taxonomy" id="70448"/>
    <lineage>
        <taxon>Eukaryota</taxon>
        <taxon>Viridiplantae</taxon>
        <taxon>Chlorophyta</taxon>
        <taxon>Mamiellophyceae</taxon>
        <taxon>Mamiellales</taxon>
        <taxon>Bathycoccaceae</taxon>
        <taxon>Ostreococcus</taxon>
    </lineage>
</organism>
<dbReference type="PANTHER" id="PTHR15441:SF2">
    <property type="entry name" value="RIBONUCLEASE P_MRP PROTEIN SUBUNIT POP5"/>
    <property type="match status" value="1"/>
</dbReference>
<dbReference type="AlphaFoldDB" id="A0A1Y5IJ27"/>
<keyword evidence="3 5" id="KW-0819">tRNA processing</keyword>
<dbReference type="PANTHER" id="PTHR15441">
    <property type="entry name" value="RIBONUCLEASE P PROTEIN SUBUNIT P14"/>
    <property type="match status" value="1"/>
</dbReference>
<dbReference type="InterPro" id="IPR002759">
    <property type="entry name" value="Pop5/Rpp14/Rnp2-like"/>
</dbReference>
<dbReference type="GO" id="GO:0030681">
    <property type="term" value="C:multimeric ribonuclease P complex"/>
    <property type="evidence" value="ECO:0007669"/>
    <property type="project" value="TreeGrafter"/>
</dbReference>
<name>A0A1Y5IJ27_OSTTA</name>
<evidence type="ECO:0000256" key="5">
    <source>
        <dbReference type="PIRNR" id="PIRNR023803"/>
    </source>
</evidence>
<keyword evidence="4" id="KW-0539">Nucleus</keyword>